<accession>A0ABV7YN29</accession>
<organism evidence="2 3">
    <name type="scientific">Tenggerimyces flavus</name>
    <dbReference type="NCBI Taxonomy" id="1708749"/>
    <lineage>
        <taxon>Bacteria</taxon>
        <taxon>Bacillati</taxon>
        <taxon>Actinomycetota</taxon>
        <taxon>Actinomycetes</taxon>
        <taxon>Propionibacteriales</taxon>
        <taxon>Nocardioidaceae</taxon>
        <taxon>Tenggerimyces</taxon>
    </lineage>
</organism>
<sequence length="553" mass="60315">MQIKGVATGFAAVLLGASLLAACTDEPKSPAATTVELLTWHGPESSTKYYEGYQKIAESYMETHEDVDIEIKYEADDTFGSILETGFAGNTAPDIVQMKSGQRTTFSANLLDLRKHLLQPNPYDKREPRWIDTFVGGEAAFPPEKNASSANGLLFVPNDGNPDVYAGKLYIFNKKLVADAGLDPNSPPKDWKEMFTWLEALKGKPEVAPIAGSKDVGGKVSQIGYGFGADYADRYFAPEFNTPEFADDLYNDKLYVLTCYTGGSQPALTDLPYYPAMFKLMKQHLSYYQTSWTENSPETEILTFASAKAALMNTTFWDYGTLVGSLSDSSFPDGYGLFQLPYFGKDTLPYAVGQGWVTQAEADAAAPFAVDRPAAAGGAGKHEYGFTVNAASAKDTKKLNAIVDFLRYLSSKDVQAKYVQTAQSMSPVKDVPLIDALTPFVVAEPPGGYAKHVLGYTVVEWGKAGWDVDLTRFLSGSMSSADMVKAVAAPEWAKDIPKLEALKEGVATAKADAQKAAADTKEEKGRALAFAQLRLKFYERYYYSLKGDLRVLG</sequence>
<dbReference type="InterPro" id="IPR006059">
    <property type="entry name" value="SBP"/>
</dbReference>
<dbReference type="PROSITE" id="PS51257">
    <property type="entry name" value="PROKAR_LIPOPROTEIN"/>
    <property type="match status" value="1"/>
</dbReference>
<evidence type="ECO:0000313" key="3">
    <source>
        <dbReference type="Proteomes" id="UP001595699"/>
    </source>
</evidence>
<protein>
    <submittedName>
        <fullName evidence="2">ABC transporter substrate-binding protein</fullName>
    </submittedName>
</protein>
<feature type="signal peptide" evidence="1">
    <location>
        <begin position="1"/>
        <end position="21"/>
    </location>
</feature>
<dbReference type="Gene3D" id="3.40.190.10">
    <property type="entry name" value="Periplasmic binding protein-like II"/>
    <property type="match status" value="4"/>
</dbReference>
<keyword evidence="3" id="KW-1185">Reference proteome</keyword>
<dbReference type="PANTHER" id="PTHR43649">
    <property type="entry name" value="ARABINOSE-BINDING PROTEIN-RELATED"/>
    <property type="match status" value="1"/>
</dbReference>
<proteinExistence type="predicted"/>
<dbReference type="RefSeq" id="WP_205117910.1">
    <property type="nucleotide sequence ID" value="NZ_JAFBCM010000001.1"/>
</dbReference>
<name>A0ABV7YN29_9ACTN</name>
<dbReference type="SUPFAM" id="SSF53850">
    <property type="entry name" value="Periplasmic binding protein-like II"/>
    <property type="match status" value="1"/>
</dbReference>
<evidence type="ECO:0000256" key="1">
    <source>
        <dbReference type="SAM" id="SignalP"/>
    </source>
</evidence>
<dbReference type="Pfam" id="PF13416">
    <property type="entry name" value="SBP_bac_8"/>
    <property type="match status" value="1"/>
</dbReference>
<gene>
    <name evidence="2" type="ORF">ACFOUW_36050</name>
</gene>
<feature type="chain" id="PRO_5045141147" evidence="1">
    <location>
        <begin position="22"/>
        <end position="553"/>
    </location>
</feature>
<dbReference type="InterPro" id="IPR050490">
    <property type="entry name" value="Bact_solute-bd_prot1"/>
</dbReference>
<dbReference type="EMBL" id="JBHRZH010000051">
    <property type="protein sequence ID" value="MFC3766288.1"/>
    <property type="molecule type" value="Genomic_DNA"/>
</dbReference>
<evidence type="ECO:0000313" key="2">
    <source>
        <dbReference type="EMBL" id="MFC3766288.1"/>
    </source>
</evidence>
<dbReference type="PANTHER" id="PTHR43649:SF14">
    <property type="entry name" value="BLR3389 PROTEIN"/>
    <property type="match status" value="1"/>
</dbReference>
<dbReference type="Proteomes" id="UP001595699">
    <property type="component" value="Unassembled WGS sequence"/>
</dbReference>
<keyword evidence="1" id="KW-0732">Signal</keyword>
<reference evidence="3" key="1">
    <citation type="journal article" date="2019" name="Int. J. Syst. Evol. Microbiol.">
        <title>The Global Catalogue of Microorganisms (GCM) 10K type strain sequencing project: providing services to taxonomists for standard genome sequencing and annotation.</title>
        <authorList>
            <consortium name="The Broad Institute Genomics Platform"/>
            <consortium name="The Broad Institute Genome Sequencing Center for Infectious Disease"/>
            <person name="Wu L."/>
            <person name="Ma J."/>
        </authorList>
    </citation>
    <scope>NUCLEOTIDE SEQUENCE [LARGE SCALE GENOMIC DNA]</scope>
    <source>
        <strain evidence="3">CGMCC 4.7241</strain>
    </source>
</reference>
<comment type="caution">
    <text evidence="2">The sequence shown here is derived from an EMBL/GenBank/DDBJ whole genome shotgun (WGS) entry which is preliminary data.</text>
</comment>